<name>A0ABS9KYY4_9BACT</name>
<keyword evidence="4" id="KW-1185">Reference proteome</keyword>
<feature type="domain" description="Tail specific protease" evidence="2">
    <location>
        <begin position="234"/>
        <end position="433"/>
    </location>
</feature>
<comment type="caution">
    <text evidence="3">The sequence shown here is derived from an EMBL/GenBank/DDBJ whole genome shotgun (WGS) entry which is preliminary data.</text>
</comment>
<dbReference type="EMBL" id="JAKLTR010000022">
    <property type="protein sequence ID" value="MCG2617556.1"/>
    <property type="molecule type" value="Genomic_DNA"/>
</dbReference>
<evidence type="ECO:0000259" key="2">
    <source>
        <dbReference type="Pfam" id="PF03572"/>
    </source>
</evidence>
<dbReference type="Pfam" id="PF03572">
    <property type="entry name" value="Peptidase_S41"/>
    <property type="match status" value="1"/>
</dbReference>
<gene>
    <name evidence="3" type="ORF">LZZ85_24870</name>
</gene>
<dbReference type="SUPFAM" id="SSF52096">
    <property type="entry name" value="ClpP/crotonase"/>
    <property type="match status" value="1"/>
</dbReference>
<proteinExistence type="predicted"/>
<feature type="chain" id="PRO_5045483588" evidence="1">
    <location>
        <begin position="21"/>
        <end position="453"/>
    </location>
</feature>
<evidence type="ECO:0000313" key="4">
    <source>
        <dbReference type="Proteomes" id="UP001165367"/>
    </source>
</evidence>
<evidence type="ECO:0000313" key="3">
    <source>
        <dbReference type="EMBL" id="MCG2617556.1"/>
    </source>
</evidence>
<dbReference type="Gene3D" id="3.90.226.10">
    <property type="entry name" value="2-enoyl-CoA Hydratase, Chain A, domain 1"/>
    <property type="match status" value="1"/>
</dbReference>
<accession>A0ABS9KYY4</accession>
<organism evidence="3 4">
    <name type="scientific">Terrimonas ginsenosidimutans</name>
    <dbReference type="NCBI Taxonomy" id="2908004"/>
    <lineage>
        <taxon>Bacteria</taxon>
        <taxon>Pseudomonadati</taxon>
        <taxon>Bacteroidota</taxon>
        <taxon>Chitinophagia</taxon>
        <taxon>Chitinophagales</taxon>
        <taxon>Chitinophagaceae</taxon>
        <taxon>Terrimonas</taxon>
    </lineage>
</organism>
<dbReference type="RefSeq" id="WP_237876336.1">
    <property type="nucleotide sequence ID" value="NZ_JAKLTR010000022.1"/>
</dbReference>
<reference evidence="3" key="1">
    <citation type="submission" date="2022-01" db="EMBL/GenBank/DDBJ databases">
        <authorList>
            <person name="Jo J.-H."/>
            <person name="Im W.-T."/>
        </authorList>
    </citation>
    <scope>NUCLEOTIDE SEQUENCE</scope>
    <source>
        <strain evidence="3">NA20</strain>
    </source>
</reference>
<feature type="signal peptide" evidence="1">
    <location>
        <begin position="1"/>
        <end position="20"/>
    </location>
</feature>
<sequence>MRKTLLMISAFLFVTLTAVCQTAEKFSPVALHQDLAYLKQQLFDVHADPFTEISRKDYAKLFEKADQSIKEPMTALEFYQLIRPMVANLSDEHAQINLPKELYTYNDRSVFLPFTLKKSGAGFVIDTVLSVSSGLKANDAITAINGIKVKELVARAAEYTTGYPDQRQRNALKQFGYLYSISGKLKEEFRVESAGRSITVTGIRYMSWENYLKSIFGGTVSCDQLLSYRKISETGYINACSFGARGKAAFTAYERAADSLFLLAKKDGVKRIVIDVSRNTGGNSALGDFLIRQFYKGEYLSYRMSWRRSNEYLDLIKSWGIKNEDYEKLNPGEVMHSGPDTPWMQGVKDPFKGKVYIMIGSGTFSSAIIFATIIKDSKLAQLIGEEPLEGHPTHFGEMYGTALPNTKLAVSFGVKEWIRPLGKDAGNRLTPDIFIPLDRAIEDVIRDLEKSHP</sequence>
<dbReference type="Proteomes" id="UP001165367">
    <property type="component" value="Unassembled WGS sequence"/>
</dbReference>
<keyword evidence="1" id="KW-0732">Signal</keyword>
<evidence type="ECO:0000256" key="1">
    <source>
        <dbReference type="SAM" id="SignalP"/>
    </source>
</evidence>
<protein>
    <submittedName>
        <fullName evidence="3">S41 family peptidase</fullName>
    </submittedName>
</protein>
<dbReference type="InterPro" id="IPR005151">
    <property type="entry name" value="Tail-specific_protease"/>
</dbReference>
<dbReference type="InterPro" id="IPR029045">
    <property type="entry name" value="ClpP/crotonase-like_dom_sf"/>
</dbReference>